<dbReference type="AlphaFoldDB" id="A0AAD8ABM1"/>
<sequence>SLICKQNLLLRKSNHVVFNWYTTSVFLRAVISCNKVVSFWNEEHELWDNLSSKKLLHKFQCVIKVFMVILIFLTKKIKIQMLPFSCIKKCRFCFSN</sequence>
<reference evidence="1" key="1">
    <citation type="journal article" date="2023" name="IScience">
        <title>Live-bearing cockroach genome reveals convergent evolutionary mechanisms linked to viviparity in insects and beyond.</title>
        <authorList>
            <person name="Fouks B."/>
            <person name="Harrison M.C."/>
            <person name="Mikhailova A.A."/>
            <person name="Marchal E."/>
            <person name="English S."/>
            <person name="Carruthers M."/>
            <person name="Jennings E.C."/>
            <person name="Chiamaka E.L."/>
            <person name="Frigard R.A."/>
            <person name="Pippel M."/>
            <person name="Attardo G.M."/>
            <person name="Benoit J.B."/>
            <person name="Bornberg-Bauer E."/>
            <person name="Tobe S.S."/>
        </authorList>
    </citation>
    <scope>NUCLEOTIDE SEQUENCE</scope>
    <source>
        <strain evidence="1">Stay&amp;Tobe</strain>
    </source>
</reference>
<keyword evidence="2" id="KW-1185">Reference proteome</keyword>
<name>A0AAD8ABM1_DIPPU</name>
<accession>A0AAD8ABM1</accession>
<comment type="caution">
    <text evidence="1">The sequence shown here is derived from an EMBL/GenBank/DDBJ whole genome shotgun (WGS) entry which is preliminary data.</text>
</comment>
<feature type="non-terminal residue" evidence="1">
    <location>
        <position position="1"/>
    </location>
</feature>
<organism evidence="1 2">
    <name type="scientific">Diploptera punctata</name>
    <name type="common">Pacific beetle cockroach</name>
    <dbReference type="NCBI Taxonomy" id="6984"/>
    <lineage>
        <taxon>Eukaryota</taxon>
        <taxon>Metazoa</taxon>
        <taxon>Ecdysozoa</taxon>
        <taxon>Arthropoda</taxon>
        <taxon>Hexapoda</taxon>
        <taxon>Insecta</taxon>
        <taxon>Pterygota</taxon>
        <taxon>Neoptera</taxon>
        <taxon>Polyneoptera</taxon>
        <taxon>Dictyoptera</taxon>
        <taxon>Blattodea</taxon>
        <taxon>Blaberoidea</taxon>
        <taxon>Blaberidae</taxon>
        <taxon>Diplopterinae</taxon>
        <taxon>Diploptera</taxon>
    </lineage>
</organism>
<evidence type="ECO:0000313" key="2">
    <source>
        <dbReference type="Proteomes" id="UP001233999"/>
    </source>
</evidence>
<gene>
    <name evidence="1" type="ORF">L9F63_013123</name>
</gene>
<reference evidence="1" key="2">
    <citation type="submission" date="2023-05" db="EMBL/GenBank/DDBJ databases">
        <authorList>
            <person name="Fouks B."/>
        </authorList>
    </citation>
    <scope>NUCLEOTIDE SEQUENCE</scope>
    <source>
        <strain evidence="1">Stay&amp;Tobe</strain>
        <tissue evidence="1">Testes</tissue>
    </source>
</reference>
<proteinExistence type="predicted"/>
<feature type="non-terminal residue" evidence="1">
    <location>
        <position position="96"/>
    </location>
</feature>
<protein>
    <submittedName>
        <fullName evidence="1">Uncharacterized protein</fullName>
    </submittedName>
</protein>
<evidence type="ECO:0000313" key="1">
    <source>
        <dbReference type="EMBL" id="KAJ9595710.1"/>
    </source>
</evidence>
<dbReference type="EMBL" id="JASPKZ010002319">
    <property type="protein sequence ID" value="KAJ9595710.1"/>
    <property type="molecule type" value="Genomic_DNA"/>
</dbReference>
<dbReference type="Proteomes" id="UP001233999">
    <property type="component" value="Unassembled WGS sequence"/>
</dbReference>